<keyword evidence="2" id="KW-0734">Signal transduction inhibitor</keyword>
<dbReference type="Proteomes" id="UP000037069">
    <property type="component" value="Unassembled WGS sequence"/>
</dbReference>
<dbReference type="STRING" id="7375.A0A0L0BRV7"/>
<proteinExistence type="predicted"/>
<dbReference type="PANTHER" id="PTHR10155:SF32">
    <property type="entry name" value="LP02169P"/>
    <property type="match status" value="1"/>
</dbReference>
<feature type="compositionally biased region" description="Polar residues" evidence="6">
    <location>
        <begin position="77"/>
        <end position="93"/>
    </location>
</feature>
<dbReference type="Gene3D" id="3.30.505.10">
    <property type="entry name" value="SH2 domain"/>
    <property type="match status" value="1"/>
</dbReference>
<dbReference type="GO" id="GO:0046854">
    <property type="term" value="P:phosphatidylinositol phosphate biosynthetic process"/>
    <property type="evidence" value="ECO:0007669"/>
    <property type="project" value="TreeGrafter"/>
</dbReference>
<dbReference type="FunFam" id="3.30.505.10:FF:000094">
    <property type="entry name" value="Cytokine-inducible SH2-containing protein"/>
    <property type="match status" value="1"/>
</dbReference>
<dbReference type="SUPFAM" id="SSF158235">
    <property type="entry name" value="SOCS box-like"/>
    <property type="match status" value="1"/>
</dbReference>
<dbReference type="InterPro" id="IPR036860">
    <property type="entry name" value="SH2_dom_sf"/>
</dbReference>
<dbReference type="SUPFAM" id="SSF55550">
    <property type="entry name" value="SH2 domain"/>
    <property type="match status" value="1"/>
</dbReference>
<dbReference type="Pfam" id="PF00017">
    <property type="entry name" value="SH2"/>
    <property type="match status" value="1"/>
</dbReference>
<organism evidence="9 10">
    <name type="scientific">Lucilia cuprina</name>
    <name type="common">Green bottle fly</name>
    <name type="synonym">Australian sheep blowfly</name>
    <dbReference type="NCBI Taxonomy" id="7375"/>
    <lineage>
        <taxon>Eukaryota</taxon>
        <taxon>Metazoa</taxon>
        <taxon>Ecdysozoa</taxon>
        <taxon>Arthropoda</taxon>
        <taxon>Hexapoda</taxon>
        <taxon>Insecta</taxon>
        <taxon>Pterygota</taxon>
        <taxon>Neoptera</taxon>
        <taxon>Endopterygota</taxon>
        <taxon>Diptera</taxon>
        <taxon>Brachycera</taxon>
        <taxon>Muscomorpha</taxon>
        <taxon>Oestroidea</taxon>
        <taxon>Calliphoridae</taxon>
        <taxon>Luciliinae</taxon>
        <taxon>Lucilia</taxon>
    </lineage>
</organism>
<dbReference type="SMART" id="SM00252">
    <property type="entry name" value="SH2"/>
    <property type="match status" value="1"/>
</dbReference>
<sequence>MNNKKTVLQHESNNLTQTIELPTNTTVAAAAAATTSATVMMTTNVTTTTSTSTTSSTKEKEKKGGWFHSLTRRKKTPSQSSINYTNSSTPTSRESNDVMIMTTNPTNSFLQHTNNNNEPLMRSCNAGFTANDHLTSADVPSCSSNSAGTRKRKDEKNVFQRLRKRMGLRFSSLRRHKHSSLDEGGATTDATYEFLTHSPQHEPLHFNFKRSSSSNCGIAGLSTDDNDMIPFTNDFKRFIRKKWLEREDGQNLIMYEASSEMLNQVWYWGEISRRDAQKQLSDKPTGSFLVRDSETSGCQFTLSFRIINVTLHYRLEYRNDYWHFEELQYESIVEMIEDILYRCTNDNFVCFVKVPNEMQPPFPVILKYPLSRYLNMPKLQDLCRRAIQRSTKPEDIAKMSIPPGLQEYLAESRELVF</sequence>
<dbReference type="OrthoDB" id="6270897at2759"/>
<dbReference type="GO" id="GO:0005942">
    <property type="term" value="C:phosphatidylinositol 3-kinase complex"/>
    <property type="evidence" value="ECO:0007669"/>
    <property type="project" value="TreeGrafter"/>
</dbReference>
<gene>
    <name evidence="9" type="ORF">FF38_12090</name>
</gene>
<dbReference type="InterPro" id="IPR000980">
    <property type="entry name" value="SH2"/>
</dbReference>
<dbReference type="PROSITE" id="PS50225">
    <property type="entry name" value="SOCS"/>
    <property type="match status" value="1"/>
</dbReference>
<dbReference type="InterPro" id="IPR036036">
    <property type="entry name" value="SOCS_box-like_dom_sf"/>
</dbReference>
<accession>A0A0L0BRV7</accession>
<evidence type="ECO:0000256" key="6">
    <source>
        <dbReference type="SAM" id="MobiDB-lite"/>
    </source>
</evidence>
<reference evidence="9 10" key="1">
    <citation type="journal article" date="2015" name="Nat. Commun.">
        <title>Lucilia cuprina genome unlocks parasitic fly biology to underpin future interventions.</title>
        <authorList>
            <person name="Anstead C.A."/>
            <person name="Korhonen P.K."/>
            <person name="Young N.D."/>
            <person name="Hall R.S."/>
            <person name="Jex A.R."/>
            <person name="Murali S.C."/>
            <person name="Hughes D.S."/>
            <person name="Lee S.F."/>
            <person name="Perry T."/>
            <person name="Stroehlein A.J."/>
            <person name="Ansell B.R."/>
            <person name="Breugelmans B."/>
            <person name="Hofmann A."/>
            <person name="Qu J."/>
            <person name="Dugan S."/>
            <person name="Lee S.L."/>
            <person name="Chao H."/>
            <person name="Dinh H."/>
            <person name="Han Y."/>
            <person name="Doddapaneni H.V."/>
            <person name="Worley K.C."/>
            <person name="Muzny D.M."/>
            <person name="Ioannidis P."/>
            <person name="Waterhouse R.M."/>
            <person name="Zdobnov E.M."/>
            <person name="James P.J."/>
            <person name="Bagnall N.H."/>
            <person name="Kotze A.C."/>
            <person name="Gibbs R.A."/>
            <person name="Richards S."/>
            <person name="Batterham P."/>
            <person name="Gasser R.B."/>
        </authorList>
    </citation>
    <scope>NUCLEOTIDE SEQUENCE [LARGE SCALE GENOMIC DNA]</scope>
    <source>
        <strain evidence="9 10">LS</strain>
        <tissue evidence="9">Full body</tissue>
    </source>
</reference>
<protein>
    <recommendedName>
        <fullName evidence="11">Suppressor of cytokine signaling 7</fullName>
    </recommendedName>
</protein>
<evidence type="ECO:0000259" key="8">
    <source>
        <dbReference type="PROSITE" id="PS50225"/>
    </source>
</evidence>
<evidence type="ECO:0000313" key="9">
    <source>
        <dbReference type="EMBL" id="KNC21934.1"/>
    </source>
</evidence>
<dbReference type="CDD" id="cd09923">
    <property type="entry name" value="SH2_SOCS_family"/>
    <property type="match status" value="1"/>
</dbReference>
<dbReference type="PRINTS" id="PR00401">
    <property type="entry name" value="SH2DOMAIN"/>
</dbReference>
<name>A0A0L0BRV7_LUCCU</name>
<dbReference type="GO" id="GO:0009968">
    <property type="term" value="P:negative regulation of signal transduction"/>
    <property type="evidence" value="ECO:0007669"/>
    <property type="project" value="UniProtKB-KW"/>
</dbReference>
<keyword evidence="3" id="KW-0833">Ubl conjugation pathway</keyword>
<evidence type="ECO:0000256" key="5">
    <source>
        <dbReference type="PROSITE-ProRule" id="PRU00191"/>
    </source>
</evidence>
<keyword evidence="10" id="KW-1185">Reference proteome</keyword>
<keyword evidence="1" id="KW-0341">Growth regulation</keyword>
<dbReference type="GO" id="GO:0046935">
    <property type="term" value="F:1-phosphatidylinositol-3-kinase regulator activity"/>
    <property type="evidence" value="ECO:0007669"/>
    <property type="project" value="TreeGrafter"/>
</dbReference>
<evidence type="ECO:0000256" key="2">
    <source>
        <dbReference type="ARBA" id="ARBA00022700"/>
    </source>
</evidence>
<evidence type="ECO:0000259" key="7">
    <source>
        <dbReference type="PROSITE" id="PS50001"/>
    </source>
</evidence>
<evidence type="ECO:0008006" key="11">
    <source>
        <dbReference type="Google" id="ProtNLM"/>
    </source>
</evidence>
<comment type="caution">
    <text evidence="9">The sequence shown here is derived from an EMBL/GenBank/DDBJ whole genome shotgun (WGS) entry which is preliminary data.</text>
</comment>
<feature type="region of interest" description="Disordered" evidence="6">
    <location>
        <begin position="46"/>
        <end position="95"/>
    </location>
</feature>
<evidence type="ECO:0000256" key="3">
    <source>
        <dbReference type="ARBA" id="ARBA00022786"/>
    </source>
</evidence>
<feature type="domain" description="SOCS box" evidence="8">
    <location>
        <begin position="365"/>
        <end position="409"/>
    </location>
</feature>
<dbReference type="InterPro" id="IPR001496">
    <property type="entry name" value="SOCS_box"/>
</dbReference>
<evidence type="ECO:0000256" key="1">
    <source>
        <dbReference type="ARBA" id="ARBA00022604"/>
    </source>
</evidence>
<dbReference type="Pfam" id="PF07525">
    <property type="entry name" value="SOCS_box"/>
    <property type="match status" value="1"/>
</dbReference>
<dbReference type="PROSITE" id="PS50001">
    <property type="entry name" value="SH2"/>
    <property type="match status" value="1"/>
</dbReference>
<dbReference type="SMART" id="SM00969">
    <property type="entry name" value="SOCS_box"/>
    <property type="match status" value="1"/>
</dbReference>
<dbReference type="AlphaFoldDB" id="A0A0L0BRV7"/>
<dbReference type="OMA" id="RCTNDNF"/>
<feature type="domain" description="SH2" evidence="7">
    <location>
        <begin position="266"/>
        <end position="370"/>
    </location>
</feature>
<keyword evidence="4 5" id="KW-0727">SH2 domain</keyword>
<feature type="compositionally biased region" description="Low complexity" evidence="6">
    <location>
        <begin position="46"/>
        <end position="56"/>
    </location>
</feature>
<evidence type="ECO:0000313" key="10">
    <source>
        <dbReference type="Proteomes" id="UP000037069"/>
    </source>
</evidence>
<dbReference type="EMBL" id="JRES01001567">
    <property type="protein sequence ID" value="KNC21934.1"/>
    <property type="molecule type" value="Genomic_DNA"/>
</dbReference>
<dbReference type="GO" id="GO:0035556">
    <property type="term" value="P:intracellular signal transduction"/>
    <property type="evidence" value="ECO:0007669"/>
    <property type="project" value="InterPro"/>
</dbReference>
<dbReference type="PANTHER" id="PTHR10155">
    <property type="entry name" value="PHOSPHATIDYLINOSITOL 3-KINASE REGULATORY SUBUNIT"/>
    <property type="match status" value="1"/>
</dbReference>
<evidence type="ECO:0000256" key="4">
    <source>
        <dbReference type="ARBA" id="ARBA00022999"/>
    </source>
</evidence>
<dbReference type="SMART" id="SM00253">
    <property type="entry name" value="SOCS"/>
    <property type="match status" value="1"/>
</dbReference>